<evidence type="ECO:0000256" key="4">
    <source>
        <dbReference type="ARBA" id="ARBA00004632"/>
    </source>
</evidence>
<evidence type="ECO:0000259" key="20">
    <source>
        <dbReference type="PROSITE" id="PS50222"/>
    </source>
</evidence>
<dbReference type="GO" id="GO:0032587">
    <property type="term" value="C:ruffle membrane"/>
    <property type="evidence" value="ECO:0007669"/>
    <property type="project" value="UniProtKB-SubCell"/>
</dbReference>
<evidence type="ECO:0000256" key="17">
    <source>
        <dbReference type="ARBA" id="ARBA00038164"/>
    </source>
</evidence>
<dbReference type="PANTHER" id="PTHR46823">
    <property type="entry name" value="CALCINEURIN B HOMOLOGOUS PROTEIN 3"/>
    <property type="match status" value="1"/>
</dbReference>
<evidence type="ECO:0000256" key="14">
    <source>
        <dbReference type="ARBA" id="ARBA00023242"/>
    </source>
</evidence>
<dbReference type="GO" id="GO:0005737">
    <property type="term" value="C:cytoplasm"/>
    <property type="evidence" value="ECO:0007669"/>
    <property type="project" value="UniProtKB-SubCell"/>
</dbReference>
<dbReference type="Ensembl" id="ENSXCOT00000013433.1">
    <property type="protein sequence ID" value="ENSXCOP00000013269.1"/>
    <property type="gene ID" value="ENSXCOG00000010062.1"/>
</dbReference>
<keyword evidence="10" id="KW-0221">Differentiation</keyword>
<dbReference type="Gene3D" id="1.10.238.10">
    <property type="entry name" value="EF-hand"/>
    <property type="match status" value="1"/>
</dbReference>
<evidence type="ECO:0000256" key="7">
    <source>
        <dbReference type="ARBA" id="ARBA00022490"/>
    </source>
</evidence>
<evidence type="ECO:0000256" key="12">
    <source>
        <dbReference type="ARBA" id="ARBA00023013"/>
    </source>
</evidence>
<evidence type="ECO:0000256" key="9">
    <source>
        <dbReference type="ARBA" id="ARBA00022723"/>
    </source>
</evidence>
<reference evidence="21" key="1">
    <citation type="submission" date="2025-08" db="UniProtKB">
        <authorList>
            <consortium name="Ensembl"/>
        </authorList>
    </citation>
    <scope>IDENTIFICATION</scope>
</reference>
<dbReference type="Proteomes" id="UP000261380">
    <property type="component" value="Unplaced"/>
</dbReference>
<dbReference type="GO" id="GO:0005509">
    <property type="term" value="F:calcium ion binding"/>
    <property type="evidence" value="ECO:0007669"/>
    <property type="project" value="InterPro"/>
</dbReference>
<dbReference type="AlphaFoldDB" id="A0A3B5LZU7"/>
<comment type="similarity">
    <text evidence="17">Belongs to the calcineurin regulatory subunit family. CHP subfamily.</text>
</comment>
<keyword evidence="11" id="KW-0106">Calcium</keyword>
<dbReference type="PROSITE" id="PS00018">
    <property type="entry name" value="EF_HAND_1"/>
    <property type="match status" value="1"/>
</dbReference>
<dbReference type="SUPFAM" id="SSF47473">
    <property type="entry name" value="EF-hand"/>
    <property type="match status" value="1"/>
</dbReference>
<dbReference type="PROSITE" id="PS50222">
    <property type="entry name" value="EF_HAND_2"/>
    <property type="match status" value="1"/>
</dbReference>
<evidence type="ECO:0000256" key="2">
    <source>
        <dbReference type="ARBA" id="ARBA00004496"/>
    </source>
</evidence>
<keyword evidence="9" id="KW-0479">Metal-binding</keyword>
<evidence type="ECO:0000256" key="13">
    <source>
        <dbReference type="ARBA" id="ARBA00023136"/>
    </source>
</evidence>
<keyword evidence="22" id="KW-1185">Reference proteome</keyword>
<proteinExistence type="inferred from homology"/>
<keyword evidence="14" id="KW-0539">Nucleus</keyword>
<evidence type="ECO:0000313" key="21">
    <source>
        <dbReference type="Ensembl" id="ENSXCOP00000013269.1"/>
    </source>
</evidence>
<dbReference type="GO" id="GO:0005634">
    <property type="term" value="C:nucleus"/>
    <property type="evidence" value="ECO:0007669"/>
    <property type="project" value="UniProtKB-SubCell"/>
</dbReference>
<dbReference type="GO" id="GO:0030027">
    <property type="term" value="C:lamellipodium"/>
    <property type="evidence" value="ECO:0007669"/>
    <property type="project" value="UniProtKB-SubCell"/>
</dbReference>
<dbReference type="GO" id="GO:0030154">
    <property type="term" value="P:cell differentiation"/>
    <property type="evidence" value="ECO:0007669"/>
    <property type="project" value="UniProtKB-KW"/>
</dbReference>
<evidence type="ECO:0000256" key="15">
    <source>
        <dbReference type="ARBA" id="ARBA00023273"/>
    </source>
</evidence>
<evidence type="ECO:0000256" key="5">
    <source>
        <dbReference type="ARBA" id="ARBA00004635"/>
    </source>
</evidence>
<keyword evidence="8" id="KW-0519">Myristate</keyword>
<protein>
    <recommendedName>
        <fullName evidence="18">Calcineurin B homologous protein 3</fullName>
    </recommendedName>
    <alternativeName>
        <fullName evidence="19">Tescalcin</fullName>
    </alternativeName>
</protein>
<comment type="subcellular location">
    <subcellularLocation>
        <location evidence="3">Cell projection</location>
        <location evidence="3">Lamellipodium</location>
    </subcellularLocation>
    <subcellularLocation>
        <location evidence="4">Cell projection</location>
        <location evidence="4">Ruffle membrane</location>
    </subcellularLocation>
    <subcellularLocation>
        <location evidence="2">Cytoplasm</location>
    </subcellularLocation>
    <subcellularLocation>
        <location evidence="5">Membrane</location>
        <topology evidence="5">Lipid-anchor</topology>
    </subcellularLocation>
    <subcellularLocation>
        <location evidence="1">Nucleus</location>
    </subcellularLocation>
</comment>
<keyword evidence="13" id="KW-0472">Membrane</keyword>
<evidence type="ECO:0000256" key="11">
    <source>
        <dbReference type="ARBA" id="ARBA00022837"/>
    </source>
</evidence>
<evidence type="ECO:0000256" key="19">
    <source>
        <dbReference type="ARBA" id="ARBA00042981"/>
    </source>
</evidence>
<keyword evidence="7" id="KW-0963">Cytoplasm</keyword>
<dbReference type="InterPro" id="IPR018247">
    <property type="entry name" value="EF_Hand_1_Ca_BS"/>
</dbReference>
<evidence type="ECO:0000256" key="1">
    <source>
        <dbReference type="ARBA" id="ARBA00004123"/>
    </source>
</evidence>
<organism evidence="21 22">
    <name type="scientific">Xiphophorus couchianus</name>
    <name type="common">Monterrey platyfish</name>
    <dbReference type="NCBI Taxonomy" id="32473"/>
    <lineage>
        <taxon>Eukaryota</taxon>
        <taxon>Metazoa</taxon>
        <taxon>Chordata</taxon>
        <taxon>Craniata</taxon>
        <taxon>Vertebrata</taxon>
        <taxon>Euteleostomi</taxon>
        <taxon>Actinopterygii</taxon>
        <taxon>Neopterygii</taxon>
        <taxon>Teleostei</taxon>
        <taxon>Neoteleostei</taxon>
        <taxon>Acanthomorphata</taxon>
        <taxon>Ovalentaria</taxon>
        <taxon>Atherinomorphae</taxon>
        <taxon>Cyprinodontiformes</taxon>
        <taxon>Poeciliidae</taxon>
        <taxon>Poeciliinae</taxon>
        <taxon>Xiphophorus</taxon>
    </lineage>
</organism>
<sequence length="212" mass="24331">MLMINVFVSSVSTEQIKNLHMRFQQLCGNEKTLRKEHLENIPTLADNPIKTEIIKAFFDKRNQHNNELGSYEEIGFEEFLMVMSHFRPPSIKTSAEEKAAMRKRKVRFLFNMHDTDGDGKITLEEYRKVGIVEGLLSESESIGQEVARAIADAAMLEVASTNVPNMVREVTKITLALFLHFACPQILKDLEMESRMYVRFLDMNTANLRCGK</sequence>
<dbReference type="InterPro" id="IPR052490">
    <property type="entry name" value="CHP3"/>
</dbReference>
<keyword evidence="16" id="KW-0449">Lipoprotein</keyword>
<evidence type="ECO:0000256" key="8">
    <source>
        <dbReference type="ARBA" id="ARBA00022707"/>
    </source>
</evidence>
<reference evidence="21" key="2">
    <citation type="submission" date="2025-09" db="UniProtKB">
        <authorList>
            <consortium name="Ensembl"/>
        </authorList>
    </citation>
    <scope>IDENTIFICATION</scope>
</reference>
<dbReference type="GeneTree" id="ENSGT00940000155845"/>
<evidence type="ECO:0000256" key="16">
    <source>
        <dbReference type="ARBA" id="ARBA00023288"/>
    </source>
</evidence>
<evidence type="ECO:0000256" key="3">
    <source>
        <dbReference type="ARBA" id="ARBA00004510"/>
    </source>
</evidence>
<dbReference type="Pfam" id="PF13405">
    <property type="entry name" value="EF-hand_6"/>
    <property type="match status" value="1"/>
</dbReference>
<evidence type="ECO:0000256" key="6">
    <source>
        <dbReference type="ARBA" id="ARBA00022475"/>
    </source>
</evidence>
<keyword evidence="6" id="KW-1003">Cell membrane</keyword>
<feature type="domain" description="EF-hand" evidence="20">
    <location>
        <begin position="101"/>
        <end position="136"/>
    </location>
</feature>
<dbReference type="STRING" id="32473.ENSXCOP00000013269"/>
<keyword evidence="12" id="KW-0649">Protein kinase inhibitor</keyword>
<name>A0A3B5LZU7_9TELE</name>
<keyword evidence="15" id="KW-0966">Cell projection</keyword>
<evidence type="ECO:0000256" key="10">
    <source>
        <dbReference type="ARBA" id="ARBA00022782"/>
    </source>
</evidence>
<dbReference type="InterPro" id="IPR002048">
    <property type="entry name" value="EF_hand_dom"/>
</dbReference>
<dbReference type="InterPro" id="IPR011992">
    <property type="entry name" value="EF-hand-dom_pair"/>
</dbReference>
<evidence type="ECO:0000256" key="18">
    <source>
        <dbReference type="ARBA" id="ARBA00041032"/>
    </source>
</evidence>
<dbReference type="GO" id="GO:0004860">
    <property type="term" value="F:protein kinase inhibitor activity"/>
    <property type="evidence" value="ECO:0007669"/>
    <property type="project" value="UniProtKB-KW"/>
</dbReference>
<evidence type="ECO:0000313" key="22">
    <source>
        <dbReference type="Proteomes" id="UP000261380"/>
    </source>
</evidence>
<accession>A0A3B5LZU7</accession>